<evidence type="ECO:0000256" key="5">
    <source>
        <dbReference type="ARBA" id="ARBA00023134"/>
    </source>
</evidence>
<dbReference type="GO" id="GO:0005525">
    <property type="term" value="F:GTP binding"/>
    <property type="evidence" value="ECO:0007669"/>
    <property type="project" value="UniProtKB-UniRule"/>
</dbReference>
<dbReference type="CDD" id="cd01434">
    <property type="entry name" value="EFG_mtEFG1_IV"/>
    <property type="match status" value="1"/>
</dbReference>
<evidence type="ECO:0000313" key="10">
    <source>
        <dbReference type="EMBL" id="TDE00898.1"/>
    </source>
</evidence>
<evidence type="ECO:0000256" key="3">
    <source>
        <dbReference type="ARBA" id="ARBA00022768"/>
    </source>
</evidence>
<dbReference type="NCBIfam" id="TIGR00484">
    <property type="entry name" value="EF-G"/>
    <property type="match status" value="1"/>
</dbReference>
<dbReference type="Proteomes" id="UP000294739">
    <property type="component" value="Unassembled WGS sequence"/>
</dbReference>
<dbReference type="InterPro" id="IPR027417">
    <property type="entry name" value="P-loop_NTPase"/>
</dbReference>
<dbReference type="PANTHER" id="PTHR43261:SF1">
    <property type="entry name" value="RIBOSOME-RELEASING FACTOR 2, MITOCHONDRIAL"/>
    <property type="match status" value="1"/>
</dbReference>
<dbReference type="SUPFAM" id="SSF50447">
    <property type="entry name" value="Translation proteins"/>
    <property type="match status" value="1"/>
</dbReference>
<dbReference type="InterPro" id="IPR014721">
    <property type="entry name" value="Ribsml_uS5_D2-typ_fold_subgr"/>
</dbReference>
<dbReference type="NCBIfam" id="NF009381">
    <property type="entry name" value="PRK12740.1-5"/>
    <property type="match status" value="1"/>
</dbReference>
<dbReference type="CDD" id="cd01886">
    <property type="entry name" value="EF-G"/>
    <property type="match status" value="1"/>
</dbReference>
<keyword evidence="2 7" id="KW-0547">Nucleotide-binding</keyword>
<evidence type="ECO:0000256" key="7">
    <source>
        <dbReference type="HAMAP-Rule" id="MF_00054"/>
    </source>
</evidence>
<dbReference type="PROSITE" id="PS00301">
    <property type="entry name" value="G_TR_1"/>
    <property type="match status" value="1"/>
</dbReference>
<proteinExistence type="inferred from homology"/>
<keyword evidence="7" id="KW-0963">Cytoplasm</keyword>
<evidence type="ECO:0000256" key="2">
    <source>
        <dbReference type="ARBA" id="ARBA00022741"/>
    </source>
</evidence>
<accession>A0A4V2Z0G8</accession>
<dbReference type="FunFam" id="3.30.70.240:FF:000001">
    <property type="entry name" value="Elongation factor G"/>
    <property type="match status" value="1"/>
</dbReference>
<dbReference type="Pfam" id="PF00679">
    <property type="entry name" value="EFG_C"/>
    <property type="match status" value="1"/>
</dbReference>
<dbReference type="GO" id="GO:0005737">
    <property type="term" value="C:cytoplasm"/>
    <property type="evidence" value="ECO:0007669"/>
    <property type="project" value="UniProtKB-SubCell"/>
</dbReference>
<dbReference type="Gene3D" id="3.30.230.10">
    <property type="match status" value="1"/>
</dbReference>
<dbReference type="EMBL" id="SMKZ01000045">
    <property type="protein sequence ID" value="TDE00898.1"/>
    <property type="molecule type" value="Genomic_DNA"/>
</dbReference>
<dbReference type="InterPro" id="IPR047872">
    <property type="entry name" value="EFG_IV"/>
</dbReference>
<dbReference type="InterPro" id="IPR009022">
    <property type="entry name" value="EFG_III"/>
</dbReference>
<dbReference type="HAMAP" id="MF_00054_B">
    <property type="entry name" value="EF_G_EF_2_B"/>
    <property type="match status" value="1"/>
</dbReference>
<dbReference type="InterPro" id="IPR035647">
    <property type="entry name" value="EFG_III/V"/>
</dbReference>
<dbReference type="SUPFAM" id="SSF52540">
    <property type="entry name" value="P-loop containing nucleoside triphosphate hydrolases"/>
    <property type="match status" value="1"/>
</dbReference>
<dbReference type="SMART" id="SM00889">
    <property type="entry name" value="EFG_IV"/>
    <property type="match status" value="1"/>
</dbReference>
<dbReference type="InterPro" id="IPR000640">
    <property type="entry name" value="EFG_V-like"/>
</dbReference>
<dbReference type="PROSITE" id="PS51722">
    <property type="entry name" value="G_TR_2"/>
    <property type="match status" value="1"/>
</dbReference>
<feature type="binding site" evidence="7">
    <location>
        <begin position="138"/>
        <end position="141"/>
    </location>
    <ligand>
        <name>GTP</name>
        <dbReference type="ChEBI" id="CHEBI:37565"/>
    </ligand>
</feature>
<dbReference type="CDD" id="cd16262">
    <property type="entry name" value="EFG_III"/>
    <property type="match status" value="1"/>
</dbReference>
<dbReference type="GO" id="GO:0003746">
    <property type="term" value="F:translation elongation factor activity"/>
    <property type="evidence" value="ECO:0007669"/>
    <property type="project" value="UniProtKB-UniRule"/>
</dbReference>
<comment type="function">
    <text evidence="6 7">Catalyzes the GTP-dependent ribosomal translocation step during translation elongation. During this step, the ribosome changes from the pre-translocational (PRE) to the post-translocational (POST) state as the newly formed A-site-bound peptidyl-tRNA and P-site-bound deacylated tRNA move to the P and E sites, respectively. Catalyzes the coordinated movement of the two tRNA molecules, the mRNA and conformational changes in the ribosome.</text>
</comment>
<sequence>MATDLRKLDLAKVRNIGIMAHIDAGKTTTTERILYYTGINYKIGEVHDGAATMDWMEQEQERGITITSAATTCEWDDHTINIIDTPGHVDFTVEVERSLRVLDGAVAVFDGVAGVEPQSETVWHQANKYGVPRICFINKLDRTGAEFHRCVDMIVSRLKATPLVLQLPIGAEADFRGLVDLVDMKALVWSAETPLGEMYDTVDIPDTHIEAAQEWRDRLLETLAENDEAMMELYLDGKEPDRDELIAAIRRATIAGNLTPVLTGSAFKNKGVQPMLDAVVRYLPSPLDIGSVEGHAVDNEDEILTRDPNEDAPLSSLAFKIMADPHLGKLTFVRVYSGTLTAGTQVLNSTKGNKERIGKIYRMHANKREEIEKASAGQIVAVMGLKNTTTGDTLSDSAKPVILESMKFPAPVISVAIEPKTKSDQEKLGTAIQRLADEDPTFQVRTDEDTGQTIISGMGELHLEILVDRMKREFKVEANVGKPQVAYRETIRRKVEKVEYTHKKQTGGSGQFGRVIIDIEPTGGDGDGGYEFVNAVTGGRIPREYIPAVDEGCQEAMEFGVVAGYPLVDVKVTLQDGAYHDVDSSELAFKIAGSMAFKEAARRADPVLLEPIFEVEVSTPEDYMGEVIGDLNSRRGQIQAMEERAGQRIVKALVPLSEMFGYVGDLRSKTQGRASYSMQFDSYAEVPKNVAEEIIKKVRGE</sequence>
<dbReference type="OrthoDB" id="9801472at2"/>
<dbReference type="InterPro" id="IPR020568">
    <property type="entry name" value="Ribosomal_Su5_D2-typ_SF"/>
</dbReference>
<dbReference type="PRINTS" id="PR00315">
    <property type="entry name" value="ELONGATNFCT"/>
</dbReference>
<dbReference type="SMART" id="SM00838">
    <property type="entry name" value="EFG_C"/>
    <property type="match status" value="1"/>
</dbReference>
<feature type="binding site" evidence="7">
    <location>
        <begin position="84"/>
        <end position="88"/>
    </location>
    <ligand>
        <name>GTP</name>
        <dbReference type="ChEBI" id="CHEBI:37565"/>
    </ligand>
</feature>
<evidence type="ECO:0000256" key="6">
    <source>
        <dbReference type="ARBA" id="ARBA00024731"/>
    </source>
</evidence>
<dbReference type="InterPro" id="IPR000795">
    <property type="entry name" value="T_Tr_GTP-bd_dom"/>
</dbReference>
<dbReference type="InterPro" id="IPR035649">
    <property type="entry name" value="EFG_V"/>
</dbReference>
<dbReference type="InterPro" id="IPR041095">
    <property type="entry name" value="EFG_II"/>
</dbReference>
<dbReference type="GO" id="GO:0032790">
    <property type="term" value="P:ribosome disassembly"/>
    <property type="evidence" value="ECO:0007669"/>
    <property type="project" value="TreeGrafter"/>
</dbReference>
<dbReference type="FunFam" id="2.40.30.10:FF:000006">
    <property type="entry name" value="Elongation factor G"/>
    <property type="match status" value="1"/>
</dbReference>
<dbReference type="NCBIfam" id="NF009379">
    <property type="entry name" value="PRK12740.1-3"/>
    <property type="match status" value="1"/>
</dbReference>
<comment type="caution">
    <text evidence="10">The sequence shown here is derived from an EMBL/GenBank/DDBJ whole genome shotgun (WGS) entry which is preliminary data.</text>
</comment>
<evidence type="ECO:0000313" key="11">
    <source>
        <dbReference type="Proteomes" id="UP000294739"/>
    </source>
</evidence>
<dbReference type="RefSeq" id="WP_131899387.1">
    <property type="nucleotide sequence ID" value="NZ_SMKZ01000045.1"/>
</dbReference>
<evidence type="ECO:0000256" key="8">
    <source>
        <dbReference type="NCBIfam" id="TIGR00484"/>
    </source>
</evidence>
<dbReference type="InterPro" id="IPR005517">
    <property type="entry name" value="Transl_elong_EFG/EF2_IV"/>
</dbReference>
<dbReference type="Pfam" id="PF22042">
    <property type="entry name" value="EF-G_D2"/>
    <property type="match status" value="1"/>
</dbReference>
<dbReference type="FunFam" id="3.40.50.300:FF:000029">
    <property type="entry name" value="Elongation factor G"/>
    <property type="match status" value="1"/>
</dbReference>
<evidence type="ECO:0000256" key="4">
    <source>
        <dbReference type="ARBA" id="ARBA00022917"/>
    </source>
</evidence>
<dbReference type="InterPro" id="IPR053905">
    <property type="entry name" value="EF-G-like_DII"/>
</dbReference>
<comment type="subcellular location">
    <subcellularLocation>
        <location evidence="7">Cytoplasm</location>
    </subcellularLocation>
</comment>
<keyword evidence="3 7" id="KW-0251">Elongation factor</keyword>
<dbReference type="Gene3D" id="3.30.70.870">
    <property type="entry name" value="Elongation Factor G (Translational Gtpase), domain 3"/>
    <property type="match status" value="1"/>
</dbReference>
<dbReference type="AlphaFoldDB" id="A0A4V2Z0G8"/>
<gene>
    <name evidence="7 10" type="primary">fusA</name>
    <name evidence="10" type="ORF">E1269_24195</name>
</gene>
<dbReference type="Gene3D" id="3.40.50.300">
    <property type="entry name" value="P-loop containing nucleotide triphosphate hydrolases"/>
    <property type="match status" value="1"/>
</dbReference>
<protein>
    <recommendedName>
        <fullName evidence="7 8">Elongation factor G</fullName>
        <shortName evidence="7">EF-G</shortName>
    </recommendedName>
</protein>
<keyword evidence="5 7" id="KW-0342">GTP-binding</keyword>
<dbReference type="Gene3D" id="3.30.70.240">
    <property type="match status" value="1"/>
</dbReference>
<dbReference type="Gene3D" id="2.40.30.10">
    <property type="entry name" value="Translation factors"/>
    <property type="match status" value="1"/>
</dbReference>
<evidence type="ECO:0000259" key="9">
    <source>
        <dbReference type="PROSITE" id="PS51722"/>
    </source>
</evidence>
<keyword evidence="11" id="KW-1185">Reference proteome</keyword>
<feature type="domain" description="Tr-type G" evidence="9">
    <location>
        <begin position="11"/>
        <end position="287"/>
    </location>
</feature>
<dbReference type="FunFam" id="3.30.70.870:FF:000001">
    <property type="entry name" value="Elongation factor G"/>
    <property type="match status" value="1"/>
</dbReference>
<keyword evidence="4 7" id="KW-0648">Protein biosynthesis</keyword>
<dbReference type="SUPFAM" id="SSF54211">
    <property type="entry name" value="Ribosomal protein S5 domain 2-like"/>
    <property type="match status" value="1"/>
</dbReference>
<dbReference type="PANTHER" id="PTHR43261">
    <property type="entry name" value="TRANSLATION ELONGATION FACTOR G-RELATED"/>
    <property type="match status" value="1"/>
</dbReference>
<dbReference type="SUPFAM" id="SSF54980">
    <property type="entry name" value="EF-G C-terminal domain-like"/>
    <property type="match status" value="2"/>
</dbReference>
<evidence type="ECO:0000256" key="1">
    <source>
        <dbReference type="ARBA" id="ARBA00005870"/>
    </source>
</evidence>
<feature type="binding site" evidence="7">
    <location>
        <begin position="20"/>
        <end position="27"/>
    </location>
    <ligand>
        <name>GTP</name>
        <dbReference type="ChEBI" id="CHEBI:37565"/>
    </ligand>
</feature>
<reference evidence="10 11" key="1">
    <citation type="submission" date="2019-03" db="EMBL/GenBank/DDBJ databases">
        <title>Draft genome sequences of novel Actinobacteria.</title>
        <authorList>
            <person name="Sahin N."/>
            <person name="Ay H."/>
            <person name="Saygin H."/>
        </authorList>
    </citation>
    <scope>NUCLEOTIDE SEQUENCE [LARGE SCALE GENOMIC DNA]</scope>
    <source>
        <strain evidence="10 11">5K138</strain>
    </source>
</reference>
<dbReference type="InterPro" id="IPR005225">
    <property type="entry name" value="Small_GTP-bd"/>
</dbReference>
<dbReference type="InterPro" id="IPR031157">
    <property type="entry name" value="G_TR_CS"/>
</dbReference>
<dbReference type="InterPro" id="IPR009000">
    <property type="entry name" value="Transl_B-barrel_sf"/>
</dbReference>
<name>A0A4V2Z0G8_9ACTN</name>
<organism evidence="10 11">
    <name type="scientific">Jiangella asiatica</name>
    <dbReference type="NCBI Taxonomy" id="2530372"/>
    <lineage>
        <taxon>Bacteria</taxon>
        <taxon>Bacillati</taxon>
        <taxon>Actinomycetota</taxon>
        <taxon>Actinomycetes</taxon>
        <taxon>Jiangellales</taxon>
        <taxon>Jiangellaceae</taxon>
        <taxon>Jiangella</taxon>
    </lineage>
</organism>
<dbReference type="GO" id="GO:0003924">
    <property type="term" value="F:GTPase activity"/>
    <property type="evidence" value="ECO:0007669"/>
    <property type="project" value="InterPro"/>
</dbReference>
<dbReference type="InParanoid" id="A0A4V2Z0G8"/>
<dbReference type="CDD" id="cd04088">
    <property type="entry name" value="EFG_mtEFG_II"/>
    <property type="match status" value="1"/>
</dbReference>
<dbReference type="Pfam" id="PF03764">
    <property type="entry name" value="EFG_IV"/>
    <property type="match status" value="1"/>
</dbReference>
<dbReference type="Pfam" id="PF00009">
    <property type="entry name" value="GTP_EFTU"/>
    <property type="match status" value="1"/>
</dbReference>
<dbReference type="InterPro" id="IPR004540">
    <property type="entry name" value="Transl_elong_EFG/EF2"/>
</dbReference>
<dbReference type="FunFam" id="3.30.230.10:FF:000003">
    <property type="entry name" value="Elongation factor G"/>
    <property type="match status" value="1"/>
</dbReference>
<comment type="similarity">
    <text evidence="1 7">Belongs to the TRAFAC class translation factor GTPase superfamily. Classic translation factor GTPase family. EF-G/EF-2 subfamily.</text>
</comment>
<dbReference type="NCBIfam" id="TIGR00231">
    <property type="entry name" value="small_GTP"/>
    <property type="match status" value="1"/>
</dbReference>
<dbReference type="FunCoup" id="A0A4V2Z0G8">
    <property type="interactions" value="410"/>
</dbReference>
<dbReference type="Pfam" id="PF14492">
    <property type="entry name" value="EFG_III"/>
    <property type="match status" value="1"/>
</dbReference>
<dbReference type="CDD" id="cd03713">
    <property type="entry name" value="EFG_mtEFG_C"/>
    <property type="match status" value="1"/>
</dbReference>